<protein>
    <recommendedName>
        <fullName evidence="3 7">Guanine deaminase</fullName>
        <shortName evidence="8">Guanase</shortName>
        <ecNumber evidence="3 7">3.5.4.3</ecNumber>
    </recommendedName>
    <alternativeName>
        <fullName evidence="8">Guanine aminohydrolase</fullName>
    </alternativeName>
</protein>
<evidence type="ECO:0000256" key="5">
    <source>
        <dbReference type="ARBA" id="ARBA00022801"/>
    </source>
</evidence>
<dbReference type="GO" id="GO:0006147">
    <property type="term" value="P:guanine catabolic process"/>
    <property type="evidence" value="ECO:0007669"/>
    <property type="project" value="UniProtKB-UniRule"/>
</dbReference>
<dbReference type="InterPro" id="IPR011059">
    <property type="entry name" value="Metal-dep_hydrolase_composite"/>
</dbReference>
<dbReference type="EMBL" id="JRMW01000023">
    <property type="protein sequence ID" value="KGF04961.1"/>
    <property type="molecule type" value="Genomic_DNA"/>
</dbReference>
<feature type="domain" description="Amidohydrolase-related" evidence="9">
    <location>
        <begin position="68"/>
        <end position="448"/>
    </location>
</feature>
<accession>A0A095X5J3</accession>
<name>A0A095X5J3_9FIRM</name>
<dbReference type="Gene3D" id="3.20.20.140">
    <property type="entry name" value="Metal-dependent hydrolases"/>
    <property type="match status" value="1"/>
</dbReference>
<comment type="caution">
    <text evidence="10">The sequence shown here is derived from an EMBL/GenBank/DDBJ whole genome shotgun (WGS) entry which is preliminary data.</text>
</comment>
<dbReference type="GO" id="GO:0008270">
    <property type="term" value="F:zinc ion binding"/>
    <property type="evidence" value="ECO:0007669"/>
    <property type="project" value="UniProtKB-UniRule"/>
</dbReference>
<keyword evidence="6 8" id="KW-0862">Zinc</keyword>
<dbReference type="InterPro" id="IPR032466">
    <property type="entry name" value="Metal_Hydrolase"/>
</dbReference>
<dbReference type="PANTHER" id="PTHR11271">
    <property type="entry name" value="GUANINE DEAMINASE"/>
    <property type="match status" value="1"/>
</dbReference>
<comment type="pathway">
    <text evidence="1 8">Purine metabolism; guanine degradation; xanthine from guanine: step 1/1.</text>
</comment>
<evidence type="ECO:0000256" key="6">
    <source>
        <dbReference type="ARBA" id="ARBA00022833"/>
    </source>
</evidence>
<comment type="similarity">
    <text evidence="2 8">Belongs to the metallo-dependent hydrolases superfamily. ATZ/TRZ family.</text>
</comment>
<dbReference type="SUPFAM" id="SSF51556">
    <property type="entry name" value="Metallo-dependent hydrolases"/>
    <property type="match status" value="1"/>
</dbReference>
<dbReference type="AlphaFoldDB" id="A0A095X5J3"/>
<dbReference type="UniPathway" id="UPA00603">
    <property type="reaction ID" value="UER00660"/>
</dbReference>
<evidence type="ECO:0000256" key="4">
    <source>
        <dbReference type="ARBA" id="ARBA00022723"/>
    </source>
</evidence>
<evidence type="ECO:0000256" key="7">
    <source>
        <dbReference type="NCBIfam" id="TIGR02967"/>
    </source>
</evidence>
<dbReference type="EC" id="3.5.4.3" evidence="3 7"/>
<dbReference type="PANTHER" id="PTHR11271:SF6">
    <property type="entry name" value="GUANINE DEAMINASE"/>
    <property type="match status" value="1"/>
</dbReference>
<reference evidence="10 11" key="1">
    <citation type="submission" date="2014-07" db="EMBL/GenBank/DDBJ databases">
        <authorList>
            <person name="McCorrison J."/>
            <person name="Sanka R."/>
            <person name="Torralba M."/>
            <person name="Gillis M."/>
            <person name="Haft D.H."/>
            <person name="Methe B."/>
            <person name="Sutton G."/>
            <person name="Nelson K.E."/>
        </authorList>
    </citation>
    <scope>NUCLEOTIDE SEQUENCE [LARGE SCALE GENOMIC DNA]</scope>
    <source>
        <strain evidence="10 11">S7-1-13</strain>
    </source>
</reference>
<dbReference type="NCBIfam" id="TIGR02967">
    <property type="entry name" value="guan_deamin"/>
    <property type="match status" value="1"/>
</dbReference>
<dbReference type="GO" id="GO:0008892">
    <property type="term" value="F:guanine deaminase activity"/>
    <property type="evidence" value="ECO:0007669"/>
    <property type="project" value="UniProtKB-UniRule"/>
</dbReference>
<organism evidence="10 11">
    <name type="scientific">Anaerococcus lactolyticus S7-1-13</name>
    <dbReference type="NCBI Taxonomy" id="1284686"/>
    <lineage>
        <taxon>Bacteria</taxon>
        <taxon>Bacillati</taxon>
        <taxon>Bacillota</taxon>
        <taxon>Tissierellia</taxon>
        <taxon>Tissierellales</taxon>
        <taxon>Peptoniphilaceae</taxon>
        <taxon>Anaerococcus</taxon>
    </lineage>
</organism>
<evidence type="ECO:0000256" key="3">
    <source>
        <dbReference type="ARBA" id="ARBA00012781"/>
    </source>
</evidence>
<dbReference type="SUPFAM" id="SSF51338">
    <property type="entry name" value="Composite domain of metallo-dependent hydrolases"/>
    <property type="match status" value="1"/>
</dbReference>
<dbReference type="OrthoDB" id="9807210at2"/>
<keyword evidence="5 8" id="KW-0378">Hydrolase</keyword>
<comment type="cofactor">
    <cofactor evidence="8">
        <name>Zn(2+)</name>
        <dbReference type="ChEBI" id="CHEBI:29105"/>
    </cofactor>
    <text evidence="8">Binds 1 zinc ion per subunit.</text>
</comment>
<dbReference type="RefSeq" id="WP_004829798.1">
    <property type="nucleotide sequence ID" value="NZ_JRMW01000023.1"/>
</dbReference>
<comment type="function">
    <text evidence="8">Catalyzes the hydrolytic deamination of guanine, producing xanthine and ammonia.</text>
</comment>
<dbReference type="InterPro" id="IPR051607">
    <property type="entry name" value="Metallo-dep_hydrolases"/>
</dbReference>
<evidence type="ECO:0000256" key="1">
    <source>
        <dbReference type="ARBA" id="ARBA00004984"/>
    </source>
</evidence>
<keyword evidence="4 8" id="KW-0479">Metal-binding</keyword>
<dbReference type="Gene3D" id="2.30.40.10">
    <property type="entry name" value="Urease, subunit C, domain 1"/>
    <property type="match status" value="1"/>
</dbReference>
<dbReference type="eggNOG" id="COG0402">
    <property type="taxonomic scope" value="Bacteria"/>
</dbReference>
<evidence type="ECO:0000256" key="2">
    <source>
        <dbReference type="ARBA" id="ARBA00006745"/>
    </source>
</evidence>
<sequence>MNKSFAIEAKAFYSKSFDQVKFINKGIFLINEDGFIEEIYEKSHAAYDEIRQKLLEDGKLRVLADDEYILPGFIDLHNHAPQWPQAGTALDSPLEVWLGKYTFPLESKYRDLEFANMVYRDLVKETLKFGTTTAMYFSSVDRAPSTLLAQICGTLGQRGLVGKVVMDDPTANPDYCRDKSAKDAIEESRLFIDEVLAIKDTYKQKVYPVITPRFIPSCSDEALEGLGELAKTYKDIHIQSHVSESDWEHGYAIERYGIHDATALDKFGLINERTILAHACHLSEEDMKLLAERGASIAHSPISNAYFANAVLPVKTCQENGLNVGLATDISGGYSPSMYTAIRQAVISSRMLNDGVDPALASDKRGRKDSSITLNRAFYLATAGGGKALKLPIGKLEKGYAFDIQILKIDEAIPHFYEELSDIDVLHKLLLLSESSNIKEVYIQGERVK</sequence>
<comment type="catalytic activity">
    <reaction evidence="8">
        <text>guanine + H2O + H(+) = xanthine + NH4(+)</text>
        <dbReference type="Rhea" id="RHEA:14665"/>
        <dbReference type="ChEBI" id="CHEBI:15377"/>
        <dbReference type="ChEBI" id="CHEBI:15378"/>
        <dbReference type="ChEBI" id="CHEBI:16235"/>
        <dbReference type="ChEBI" id="CHEBI:17712"/>
        <dbReference type="ChEBI" id="CHEBI:28938"/>
        <dbReference type="EC" id="3.5.4.3"/>
    </reaction>
</comment>
<gene>
    <name evidence="10" type="ORF">HMPREF1630_01905</name>
</gene>
<evidence type="ECO:0000259" key="9">
    <source>
        <dbReference type="Pfam" id="PF01979"/>
    </source>
</evidence>
<evidence type="ECO:0000313" key="11">
    <source>
        <dbReference type="Proteomes" id="UP000029579"/>
    </source>
</evidence>
<dbReference type="InterPro" id="IPR014311">
    <property type="entry name" value="Guanine_deaminase"/>
</dbReference>
<evidence type="ECO:0000313" key="10">
    <source>
        <dbReference type="EMBL" id="KGF04961.1"/>
    </source>
</evidence>
<proteinExistence type="inferred from homology"/>
<evidence type="ECO:0000256" key="8">
    <source>
        <dbReference type="RuleBase" id="RU366009"/>
    </source>
</evidence>
<dbReference type="Pfam" id="PF01979">
    <property type="entry name" value="Amidohydro_1"/>
    <property type="match status" value="1"/>
</dbReference>
<dbReference type="Proteomes" id="UP000029579">
    <property type="component" value="Unassembled WGS sequence"/>
</dbReference>
<dbReference type="GO" id="GO:0005829">
    <property type="term" value="C:cytosol"/>
    <property type="evidence" value="ECO:0007669"/>
    <property type="project" value="TreeGrafter"/>
</dbReference>
<dbReference type="InterPro" id="IPR006680">
    <property type="entry name" value="Amidohydro-rel"/>
</dbReference>